<dbReference type="Gene3D" id="3.30.1330.60">
    <property type="entry name" value="OmpA-like domain"/>
    <property type="match status" value="1"/>
</dbReference>
<dbReference type="InterPro" id="IPR006665">
    <property type="entry name" value="OmpA-like"/>
</dbReference>
<evidence type="ECO:0000256" key="4">
    <source>
        <dbReference type="PROSITE-ProRule" id="PRU00473"/>
    </source>
</evidence>
<sequence length="170" mass="18936">MKKTLLINLLPSFLAWQSMTLSYTPGQATYTANIPPNVRFSSRNLRAMARADSLPDPSELPLSIYILYFDQSSPKLRPGVKATLESIAQQLVNQPTLMATVTGYTDNVGKRELNMVLAEYRAKTVESYLKQHGVLADQIKTKWEGPDKNVLADDAAKTISRRVVIQLAPK</sequence>
<evidence type="ECO:0000313" key="6">
    <source>
        <dbReference type="EMBL" id="MVM32007.1"/>
    </source>
</evidence>
<reference evidence="6 7" key="1">
    <citation type="submission" date="2019-12" db="EMBL/GenBank/DDBJ databases">
        <title>Spirosoma sp. HMF4905 genome sequencing and assembly.</title>
        <authorList>
            <person name="Kang H."/>
            <person name="Cha I."/>
            <person name="Kim H."/>
            <person name="Joh K."/>
        </authorList>
    </citation>
    <scope>NUCLEOTIDE SEQUENCE [LARGE SCALE GENOMIC DNA]</scope>
    <source>
        <strain evidence="6 7">HMF4905</strain>
    </source>
</reference>
<dbReference type="PRINTS" id="PR01021">
    <property type="entry name" value="OMPADOMAIN"/>
</dbReference>
<dbReference type="Pfam" id="PF00691">
    <property type="entry name" value="OmpA"/>
    <property type="match status" value="1"/>
</dbReference>
<gene>
    <name evidence="6" type="ORF">GO755_18300</name>
</gene>
<comment type="caution">
    <text evidence="6">The sequence shown here is derived from an EMBL/GenBank/DDBJ whole genome shotgun (WGS) entry which is preliminary data.</text>
</comment>
<name>A0A7K1SDW6_9BACT</name>
<keyword evidence="7" id="KW-1185">Reference proteome</keyword>
<keyword evidence="2 4" id="KW-0472">Membrane</keyword>
<comment type="subcellular location">
    <subcellularLocation>
        <location evidence="1">Cell outer membrane</location>
    </subcellularLocation>
</comment>
<dbReference type="CDD" id="cd07185">
    <property type="entry name" value="OmpA_C-like"/>
    <property type="match status" value="1"/>
</dbReference>
<keyword evidence="3" id="KW-0998">Cell outer membrane</keyword>
<proteinExistence type="predicted"/>
<dbReference type="SUPFAM" id="SSF103088">
    <property type="entry name" value="OmpA-like"/>
    <property type="match status" value="1"/>
</dbReference>
<dbReference type="PROSITE" id="PS51123">
    <property type="entry name" value="OMPA_2"/>
    <property type="match status" value="1"/>
</dbReference>
<dbReference type="AlphaFoldDB" id="A0A7K1SDW6"/>
<accession>A0A7K1SDW6</accession>
<dbReference type="PANTHER" id="PTHR30329">
    <property type="entry name" value="STATOR ELEMENT OF FLAGELLAR MOTOR COMPLEX"/>
    <property type="match status" value="1"/>
</dbReference>
<feature type="domain" description="OmpA-like" evidence="5">
    <location>
        <begin position="56"/>
        <end position="170"/>
    </location>
</feature>
<evidence type="ECO:0000313" key="7">
    <source>
        <dbReference type="Proteomes" id="UP000436006"/>
    </source>
</evidence>
<dbReference type="RefSeq" id="WP_157586658.1">
    <property type="nucleotide sequence ID" value="NZ_WPIN01000006.1"/>
</dbReference>
<dbReference type="InterPro" id="IPR050330">
    <property type="entry name" value="Bact_OuterMem_StrucFunc"/>
</dbReference>
<evidence type="ECO:0000259" key="5">
    <source>
        <dbReference type="PROSITE" id="PS51123"/>
    </source>
</evidence>
<dbReference type="Proteomes" id="UP000436006">
    <property type="component" value="Unassembled WGS sequence"/>
</dbReference>
<protein>
    <submittedName>
        <fullName evidence="6">OmpA family protein</fullName>
    </submittedName>
</protein>
<dbReference type="GO" id="GO:0009279">
    <property type="term" value="C:cell outer membrane"/>
    <property type="evidence" value="ECO:0007669"/>
    <property type="project" value="UniProtKB-SubCell"/>
</dbReference>
<evidence type="ECO:0000256" key="3">
    <source>
        <dbReference type="ARBA" id="ARBA00023237"/>
    </source>
</evidence>
<evidence type="ECO:0000256" key="1">
    <source>
        <dbReference type="ARBA" id="ARBA00004442"/>
    </source>
</evidence>
<dbReference type="InterPro" id="IPR036737">
    <property type="entry name" value="OmpA-like_sf"/>
</dbReference>
<organism evidence="6 7">
    <name type="scientific">Spirosoma arboris</name>
    <dbReference type="NCBI Taxonomy" id="2682092"/>
    <lineage>
        <taxon>Bacteria</taxon>
        <taxon>Pseudomonadati</taxon>
        <taxon>Bacteroidota</taxon>
        <taxon>Cytophagia</taxon>
        <taxon>Cytophagales</taxon>
        <taxon>Cytophagaceae</taxon>
        <taxon>Spirosoma</taxon>
    </lineage>
</organism>
<dbReference type="EMBL" id="WPIN01000006">
    <property type="protein sequence ID" value="MVM32007.1"/>
    <property type="molecule type" value="Genomic_DNA"/>
</dbReference>
<evidence type="ECO:0000256" key="2">
    <source>
        <dbReference type="ARBA" id="ARBA00023136"/>
    </source>
</evidence>
<dbReference type="PANTHER" id="PTHR30329:SF21">
    <property type="entry name" value="LIPOPROTEIN YIAD-RELATED"/>
    <property type="match status" value="1"/>
</dbReference>
<dbReference type="InterPro" id="IPR006664">
    <property type="entry name" value="OMP_bac"/>
</dbReference>